<organism evidence="12 13">
    <name type="scientific">Babesia divergens</name>
    <dbReference type="NCBI Taxonomy" id="32595"/>
    <lineage>
        <taxon>Eukaryota</taxon>
        <taxon>Sar</taxon>
        <taxon>Alveolata</taxon>
        <taxon>Apicomplexa</taxon>
        <taxon>Aconoidasida</taxon>
        <taxon>Piroplasmida</taxon>
        <taxon>Babesiidae</taxon>
        <taxon>Babesia</taxon>
    </lineage>
</organism>
<sequence>MQIFSPVLCLSLLGHLAFAAVKIPDGHVFELNENSIHQFINNNESVLVKFFAPWCMHCQNLAPEYEKAAAILAEEGSPMILAEINCDGAAGIAQEFGIEGYPTIKYFRQGVARDYTGSRQADGIVSWCKDILLPAVVNIATVDDITDYSTITFVASGYDESSKMYKKYESLADMYRTDAKFYFASEDKKGIFVIHQGQGKYEFEGTEPEELMDFVQQESLPLFDEIGHSNYVRYFSSGKAISWFCGQKSDYEKFRSTFMKVARSLRSSVLFVWLDIEKFTAAGEAFAIESFPAVAHQTQHGRYILSPETYNLDDVDSVLHFYSDVEAGKVPRSIKSEEEPASNDGPVVTLVGSTLTSFVENATKPILLMIHSPFCEHCKKFMPVFTSFGEAMAKEDRVIVAILNGDANESSLEHIQWKAYPTVLLINPGSTDVIPYDGQRTLEELTAFVDEHAAEDRHVEL</sequence>
<dbReference type="PANTHER" id="PTHR18929">
    <property type="entry name" value="PROTEIN DISULFIDE ISOMERASE"/>
    <property type="match status" value="1"/>
</dbReference>
<evidence type="ECO:0000256" key="2">
    <source>
        <dbReference type="ARBA" id="ARBA00004319"/>
    </source>
</evidence>
<dbReference type="GO" id="GO:0034976">
    <property type="term" value="P:response to endoplasmic reticulum stress"/>
    <property type="evidence" value="ECO:0007669"/>
    <property type="project" value="TreeGrafter"/>
</dbReference>
<dbReference type="AlphaFoldDB" id="A0AAD9GCV8"/>
<evidence type="ECO:0000256" key="7">
    <source>
        <dbReference type="ARBA" id="ARBA00023157"/>
    </source>
</evidence>
<evidence type="ECO:0000256" key="10">
    <source>
        <dbReference type="SAM" id="SignalP"/>
    </source>
</evidence>
<dbReference type="PROSITE" id="PS51352">
    <property type="entry name" value="THIOREDOXIN_2"/>
    <property type="match status" value="2"/>
</dbReference>
<dbReference type="InterPro" id="IPR017937">
    <property type="entry name" value="Thioredoxin_CS"/>
</dbReference>
<feature type="domain" description="Thioredoxin" evidence="11">
    <location>
        <begin position="9"/>
        <end position="133"/>
    </location>
</feature>
<protein>
    <recommendedName>
        <fullName evidence="4">protein disulfide-isomerase</fullName>
        <ecNumber evidence="4">5.3.4.1</ecNumber>
    </recommendedName>
</protein>
<comment type="subcellular location">
    <subcellularLocation>
        <location evidence="2">Endoplasmic reticulum lumen</location>
    </subcellularLocation>
</comment>
<dbReference type="CDD" id="cd02961">
    <property type="entry name" value="PDI_a_family"/>
    <property type="match status" value="1"/>
</dbReference>
<dbReference type="GO" id="GO:0006457">
    <property type="term" value="P:protein folding"/>
    <property type="evidence" value="ECO:0007669"/>
    <property type="project" value="TreeGrafter"/>
</dbReference>
<evidence type="ECO:0000313" key="13">
    <source>
        <dbReference type="Proteomes" id="UP001195914"/>
    </source>
</evidence>
<feature type="signal peptide" evidence="10">
    <location>
        <begin position="1"/>
        <end position="19"/>
    </location>
</feature>
<dbReference type="InterPro" id="IPR013766">
    <property type="entry name" value="Thioredoxin_domain"/>
</dbReference>
<dbReference type="EC" id="5.3.4.1" evidence="4"/>
<keyword evidence="9" id="KW-0676">Redox-active center</keyword>
<dbReference type="FunFam" id="3.40.30.10:FF:000107">
    <property type="entry name" value="Protein disulfide-isomerase 5-2"/>
    <property type="match status" value="1"/>
</dbReference>
<proteinExistence type="inferred from homology"/>
<comment type="catalytic activity">
    <reaction evidence="1">
        <text>Catalyzes the rearrangement of -S-S- bonds in proteins.</text>
        <dbReference type="EC" id="5.3.4.1"/>
    </reaction>
</comment>
<evidence type="ECO:0000256" key="8">
    <source>
        <dbReference type="ARBA" id="ARBA00023235"/>
    </source>
</evidence>
<evidence type="ECO:0000256" key="5">
    <source>
        <dbReference type="ARBA" id="ARBA00022729"/>
    </source>
</evidence>
<dbReference type="Proteomes" id="UP001195914">
    <property type="component" value="Unassembled WGS sequence"/>
</dbReference>
<dbReference type="GO" id="GO:0005788">
    <property type="term" value="C:endoplasmic reticulum lumen"/>
    <property type="evidence" value="ECO:0007669"/>
    <property type="project" value="UniProtKB-SubCell"/>
</dbReference>
<dbReference type="PRINTS" id="PR00421">
    <property type="entry name" value="THIOREDOXIN"/>
</dbReference>
<evidence type="ECO:0000313" key="12">
    <source>
        <dbReference type="EMBL" id="KAK1936146.1"/>
    </source>
</evidence>
<dbReference type="EMBL" id="JAHBMH010000044">
    <property type="protein sequence ID" value="KAK1936146.1"/>
    <property type="molecule type" value="Genomic_DNA"/>
</dbReference>
<gene>
    <name evidence="12" type="ORF">X943_001690</name>
</gene>
<evidence type="ECO:0000256" key="4">
    <source>
        <dbReference type="ARBA" id="ARBA00012723"/>
    </source>
</evidence>
<keyword evidence="6" id="KW-0256">Endoplasmic reticulum</keyword>
<keyword evidence="7" id="KW-1015">Disulfide bond</keyword>
<accession>A0AAD9GCV8</accession>
<keyword evidence="13" id="KW-1185">Reference proteome</keyword>
<evidence type="ECO:0000259" key="11">
    <source>
        <dbReference type="PROSITE" id="PS51352"/>
    </source>
</evidence>
<feature type="domain" description="Thioredoxin" evidence="11">
    <location>
        <begin position="328"/>
        <end position="454"/>
    </location>
</feature>
<comment type="similarity">
    <text evidence="3">Belongs to the protein disulfide isomerase family.</text>
</comment>
<evidence type="ECO:0000256" key="3">
    <source>
        <dbReference type="ARBA" id="ARBA00006347"/>
    </source>
</evidence>
<dbReference type="InterPro" id="IPR036249">
    <property type="entry name" value="Thioredoxin-like_sf"/>
</dbReference>
<evidence type="ECO:0000256" key="9">
    <source>
        <dbReference type="ARBA" id="ARBA00023284"/>
    </source>
</evidence>
<keyword evidence="8" id="KW-0413">Isomerase</keyword>
<keyword evidence="5 10" id="KW-0732">Signal</keyword>
<dbReference type="SUPFAM" id="SSF52833">
    <property type="entry name" value="Thioredoxin-like"/>
    <property type="match status" value="3"/>
</dbReference>
<reference evidence="12" key="1">
    <citation type="journal article" date="2014" name="Nucleic Acids Res.">
        <title>The evolutionary dynamics of variant antigen genes in Babesia reveal a history of genomic innovation underlying host-parasite interaction.</title>
        <authorList>
            <person name="Jackson A.P."/>
            <person name="Otto T.D."/>
            <person name="Darby A."/>
            <person name="Ramaprasad A."/>
            <person name="Xia D."/>
            <person name="Echaide I.E."/>
            <person name="Farber M."/>
            <person name="Gahlot S."/>
            <person name="Gamble J."/>
            <person name="Gupta D."/>
            <person name="Gupta Y."/>
            <person name="Jackson L."/>
            <person name="Malandrin L."/>
            <person name="Malas T.B."/>
            <person name="Moussa E."/>
            <person name="Nair M."/>
            <person name="Reid A.J."/>
            <person name="Sanders M."/>
            <person name="Sharma J."/>
            <person name="Tracey A."/>
            <person name="Quail M.A."/>
            <person name="Weir W."/>
            <person name="Wastling J.M."/>
            <person name="Hall N."/>
            <person name="Willadsen P."/>
            <person name="Lingelbach K."/>
            <person name="Shiels B."/>
            <person name="Tait A."/>
            <person name="Berriman M."/>
            <person name="Allred D.R."/>
            <person name="Pain A."/>
        </authorList>
    </citation>
    <scope>NUCLEOTIDE SEQUENCE</scope>
    <source>
        <strain evidence="12">1802A</strain>
    </source>
</reference>
<feature type="chain" id="PRO_5042221132" description="protein disulfide-isomerase" evidence="10">
    <location>
        <begin position="20"/>
        <end position="461"/>
    </location>
</feature>
<dbReference type="PANTHER" id="PTHR18929:SF132">
    <property type="entry name" value="PROTEIN DISULFIDE-ISOMERASE A3"/>
    <property type="match status" value="1"/>
</dbReference>
<dbReference type="Pfam" id="PF00085">
    <property type="entry name" value="Thioredoxin"/>
    <property type="match status" value="2"/>
</dbReference>
<evidence type="ECO:0000256" key="6">
    <source>
        <dbReference type="ARBA" id="ARBA00022824"/>
    </source>
</evidence>
<dbReference type="Pfam" id="PF13848">
    <property type="entry name" value="Thioredoxin_6"/>
    <property type="match status" value="1"/>
</dbReference>
<dbReference type="CDD" id="cd02982">
    <property type="entry name" value="PDI_b'_family"/>
    <property type="match status" value="1"/>
</dbReference>
<comment type="caution">
    <text evidence="12">The sequence shown here is derived from an EMBL/GenBank/DDBJ whole genome shotgun (WGS) entry which is preliminary data.</text>
</comment>
<evidence type="ECO:0000256" key="1">
    <source>
        <dbReference type="ARBA" id="ARBA00001182"/>
    </source>
</evidence>
<reference evidence="12" key="2">
    <citation type="submission" date="2021-05" db="EMBL/GenBank/DDBJ databases">
        <authorList>
            <person name="Pain A."/>
        </authorList>
    </citation>
    <scope>NUCLEOTIDE SEQUENCE</scope>
    <source>
        <strain evidence="12">1802A</strain>
    </source>
</reference>
<dbReference type="Gene3D" id="3.40.30.10">
    <property type="entry name" value="Glutaredoxin"/>
    <property type="match status" value="3"/>
</dbReference>
<dbReference type="PROSITE" id="PS00194">
    <property type="entry name" value="THIOREDOXIN_1"/>
    <property type="match status" value="1"/>
</dbReference>
<dbReference type="GO" id="GO:0003756">
    <property type="term" value="F:protein disulfide isomerase activity"/>
    <property type="evidence" value="ECO:0007669"/>
    <property type="project" value="UniProtKB-EC"/>
</dbReference>
<name>A0AAD9GCV8_BABDI</name>